<evidence type="ECO:0000256" key="3">
    <source>
        <dbReference type="ARBA" id="ARBA00023163"/>
    </source>
</evidence>
<dbReference type="InterPro" id="IPR009057">
    <property type="entry name" value="Homeodomain-like_sf"/>
</dbReference>
<protein>
    <submittedName>
        <fullName evidence="6">TetR family transcriptional regulator</fullName>
    </submittedName>
</protein>
<feature type="DNA-binding region" description="H-T-H motif" evidence="4">
    <location>
        <begin position="33"/>
        <end position="52"/>
    </location>
</feature>
<dbReference type="EMBL" id="SHKL01000001">
    <property type="protein sequence ID" value="RZT88757.1"/>
    <property type="molecule type" value="Genomic_DNA"/>
</dbReference>
<evidence type="ECO:0000313" key="6">
    <source>
        <dbReference type="EMBL" id="RZT88757.1"/>
    </source>
</evidence>
<evidence type="ECO:0000313" key="7">
    <source>
        <dbReference type="Proteomes" id="UP000291591"/>
    </source>
</evidence>
<dbReference type="RefSeq" id="WP_278044855.1">
    <property type="nucleotide sequence ID" value="NZ_SHKL01000001.1"/>
</dbReference>
<dbReference type="GO" id="GO:0003700">
    <property type="term" value="F:DNA-binding transcription factor activity"/>
    <property type="evidence" value="ECO:0007669"/>
    <property type="project" value="TreeGrafter"/>
</dbReference>
<gene>
    <name evidence="6" type="ORF">EV383_5702</name>
</gene>
<dbReference type="Gene3D" id="1.10.357.10">
    <property type="entry name" value="Tetracycline Repressor, domain 2"/>
    <property type="match status" value="1"/>
</dbReference>
<evidence type="ECO:0000256" key="2">
    <source>
        <dbReference type="ARBA" id="ARBA00023125"/>
    </source>
</evidence>
<name>A0A4Q7V2G8_PSEST</name>
<dbReference type="Pfam" id="PF00440">
    <property type="entry name" value="TetR_N"/>
    <property type="match status" value="1"/>
</dbReference>
<accession>A0A4Q7V2G8</accession>
<keyword evidence="2 4" id="KW-0238">DNA-binding</keyword>
<sequence length="220" mass="24022">MTEEKPRRTGRPPLTDRTALLAAAREIGFADLTVGTVTAKVGVKYSTFYRHFPSFDALLSAAVDEILAETEFPAPGQPWQKYLTQTSATLFLLLHRHPGMAQAIVALPERPCRMVALFREMTDQLLEAGFTPRDTILAGTGVFELAILPWIDSPGTAPGGAVRREQARVTPEPLDDRVRDAIVRSVDDPPTTWIAEKVDLLVDGLETRLARSSAGLDSSA</sequence>
<evidence type="ECO:0000259" key="5">
    <source>
        <dbReference type="PROSITE" id="PS50977"/>
    </source>
</evidence>
<evidence type="ECO:0000256" key="1">
    <source>
        <dbReference type="ARBA" id="ARBA00023015"/>
    </source>
</evidence>
<evidence type="ECO:0000256" key="4">
    <source>
        <dbReference type="PROSITE-ProRule" id="PRU00335"/>
    </source>
</evidence>
<dbReference type="Proteomes" id="UP000291591">
    <property type="component" value="Unassembled WGS sequence"/>
</dbReference>
<feature type="domain" description="HTH tetR-type" evidence="5">
    <location>
        <begin position="10"/>
        <end position="70"/>
    </location>
</feature>
<dbReference type="GO" id="GO:0000976">
    <property type="term" value="F:transcription cis-regulatory region binding"/>
    <property type="evidence" value="ECO:0007669"/>
    <property type="project" value="TreeGrafter"/>
</dbReference>
<organism evidence="6 7">
    <name type="scientific">Pseudonocardia sediminis</name>
    <dbReference type="NCBI Taxonomy" id="1397368"/>
    <lineage>
        <taxon>Bacteria</taxon>
        <taxon>Bacillati</taxon>
        <taxon>Actinomycetota</taxon>
        <taxon>Actinomycetes</taxon>
        <taxon>Pseudonocardiales</taxon>
        <taxon>Pseudonocardiaceae</taxon>
        <taxon>Pseudonocardia</taxon>
    </lineage>
</organism>
<comment type="caution">
    <text evidence="6">The sequence shown here is derived from an EMBL/GenBank/DDBJ whole genome shotgun (WGS) entry which is preliminary data.</text>
</comment>
<proteinExistence type="predicted"/>
<dbReference type="InterPro" id="IPR036271">
    <property type="entry name" value="Tet_transcr_reg_TetR-rel_C_sf"/>
</dbReference>
<dbReference type="SUPFAM" id="SSF46689">
    <property type="entry name" value="Homeodomain-like"/>
    <property type="match status" value="1"/>
</dbReference>
<dbReference type="PANTHER" id="PTHR30055">
    <property type="entry name" value="HTH-TYPE TRANSCRIPTIONAL REGULATOR RUTR"/>
    <property type="match status" value="1"/>
</dbReference>
<dbReference type="PROSITE" id="PS50977">
    <property type="entry name" value="HTH_TETR_2"/>
    <property type="match status" value="1"/>
</dbReference>
<reference evidence="6 7" key="1">
    <citation type="submission" date="2019-02" db="EMBL/GenBank/DDBJ databases">
        <title>Sequencing the genomes of 1000 actinobacteria strains.</title>
        <authorList>
            <person name="Klenk H.-P."/>
        </authorList>
    </citation>
    <scope>NUCLEOTIDE SEQUENCE [LARGE SCALE GENOMIC DNA]</scope>
    <source>
        <strain evidence="6 7">DSM 45779</strain>
    </source>
</reference>
<dbReference type="AlphaFoldDB" id="A0A4Q7V2G8"/>
<keyword evidence="1" id="KW-0805">Transcription regulation</keyword>
<dbReference type="InterPro" id="IPR050109">
    <property type="entry name" value="HTH-type_TetR-like_transc_reg"/>
</dbReference>
<dbReference type="SUPFAM" id="SSF48498">
    <property type="entry name" value="Tetracyclin repressor-like, C-terminal domain"/>
    <property type="match status" value="1"/>
</dbReference>
<keyword evidence="3" id="KW-0804">Transcription</keyword>
<dbReference type="InterPro" id="IPR001647">
    <property type="entry name" value="HTH_TetR"/>
</dbReference>
<keyword evidence="7" id="KW-1185">Reference proteome</keyword>
<dbReference type="PANTHER" id="PTHR30055:SF234">
    <property type="entry name" value="HTH-TYPE TRANSCRIPTIONAL REGULATOR BETI"/>
    <property type="match status" value="1"/>
</dbReference>